<dbReference type="RefSeq" id="WP_207692280.1">
    <property type="nucleotide sequence ID" value="NZ_CP061799.1"/>
</dbReference>
<evidence type="ECO:0000259" key="1">
    <source>
        <dbReference type="Pfam" id="PF24732"/>
    </source>
</evidence>
<reference evidence="2" key="1">
    <citation type="journal article" date="2021" name="Microb. Physiol.">
        <title>Proteogenomic Insights into the Physiology of Marine, Sulfate-Reducing, Filamentous Desulfonema limicola and Desulfonema magnum.</title>
        <authorList>
            <person name="Schnaars V."/>
            <person name="Wohlbrand L."/>
            <person name="Scheve S."/>
            <person name="Hinrichs C."/>
            <person name="Reinhardt R."/>
            <person name="Rabus R."/>
        </authorList>
    </citation>
    <scope>NUCLEOTIDE SEQUENCE</scope>
    <source>
        <strain evidence="2">5ac10</strain>
    </source>
</reference>
<protein>
    <submittedName>
        <fullName evidence="2">RelE/ParE toxin domain-containing protein</fullName>
    </submittedName>
</protein>
<accession>A0A975B8D0</accession>
<dbReference type="KEGG" id="dli:dnl_29730"/>
<dbReference type="AlphaFoldDB" id="A0A975B8D0"/>
<keyword evidence="3" id="KW-1185">Reference proteome</keyword>
<proteinExistence type="predicted"/>
<feature type="domain" description="ParE-like toxin" evidence="1">
    <location>
        <begin position="18"/>
        <end position="83"/>
    </location>
</feature>
<evidence type="ECO:0000313" key="3">
    <source>
        <dbReference type="Proteomes" id="UP000663720"/>
    </source>
</evidence>
<dbReference type="Pfam" id="PF24732">
    <property type="entry name" value="ParE_like"/>
    <property type="match status" value="1"/>
</dbReference>
<dbReference type="EMBL" id="CP061799">
    <property type="protein sequence ID" value="QTA80662.1"/>
    <property type="molecule type" value="Genomic_DNA"/>
</dbReference>
<dbReference type="SUPFAM" id="SSF143011">
    <property type="entry name" value="RelE-like"/>
    <property type="match status" value="1"/>
</dbReference>
<organism evidence="2 3">
    <name type="scientific">Desulfonema limicola</name>
    <dbReference type="NCBI Taxonomy" id="45656"/>
    <lineage>
        <taxon>Bacteria</taxon>
        <taxon>Pseudomonadati</taxon>
        <taxon>Thermodesulfobacteriota</taxon>
        <taxon>Desulfobacteria</taxon>
        <taxon>Desulfobacterales</taxon>
        <taxon>Desulfococcaceae</taxon>
        <taxon>Desulfonema</taxon>
    </lineage>
</organism>
<dbReference type="InterPro" id="IPR056925">
    <property type="entry name" value="ParE-like"/>
</dbReference>
<dbReference type="InterPro" id="IPR035093">
    <property type="entry name" value="RelE/ParE_toxin_dom_sf"/>
</dbReference>
<dbReference type="Gene3D" id="3.30.2310.20">
    <property type="entry name" value="RelE-like"/>
    <property type="match status" value="1"/>
</dbReference>
<sequence>MISQILPSFKKVFRSLPKEIKKQAKEAYKIWKENPFDKSLGFKKIHPSKPIYSVRITINWRALGVKENDTITWFWIGSHEKYNTVIKQLK</sequence>
<evidence type="ECO:0000313" key="2">
    <source>
        <dbReference type="EMBL" id="QTA80662.1"/>
    </source>
</evidence>
<name>A0A975B8D0_9BACT</name>
<dbReference type="Proteomes" id="UP000663720">
    <property type="component" value="Chromosome"/>
</dbReference>
<gene>
    <name evidence="2" type="ORF">dnl_29730</name>
</gene>